<dbReference type="InterPro" id="IPR036691">
    <property type="entry name" value="Endo/exonu/phosph_ase_sf"/>
</dbReference>
<dbReference type="Proteomes" id="UP001274896">
    <property type="component" value="Unassembled WGS sequence"/>
</dbReference>
<feature type="coiled-coil region" evidence="3">
    <location>
        <begin position="185"/>
        <end position="219"/>
    </location>
</feature>
<dbReference type="PANTHER" id="PTHR47027">
    <property type="entry name" value="REVERSE TRANSCRIPTASE DOMAIN-CONTAINING PROTEIN"/>
    <property type="match status" value="1"/>
</dbReference>
<proteinExistence type="inferred from homology"/>
<evidence type="ECO:0000259" key="4">
    <source>
        <dbReference type="PROSITE" id="PS50878"/>
    </source>
</evidence>
<dbReference type="InterPro" id="IPR043128">
    <property type="entry name" value="Rev_trsase/Diguanyl_cyclase"/>
</dbReference>
<protein>
    <recommendedName>
        <fullName evidence="2">ribonuclease H</fullName>
        <ecNumber evidence="2">3.1.26.4</ecNumber>
    </recommendedName>
</protein>
<evidence type="ECO:0000313" key="5">
    <source>
        <dbReference type="EMBL" id="KAK3508027.1"/>
    </source>
</evidence>
<evidence type="ECO:0000256" key="2">
    <source>
        <dbReference type="ARBA" id="ARBA00012180"/>
    </source>
</evidence>
<sequence length="602" mass="71219">MERRKVDILCVQETRWKGSKARSIGAGFKLFYYGVDSKRNGVGVVLKEELVRNVLEVGCELEEKERFWSELDEVMESIPTGDEEVMGKFGVKERNLEGQMVVDFAKRMDMGVVNTYFQKREEHRVTYKSGGRRTQIEKKTKWWKLKKEECCEEFRQKLRQALGGQVVLPDDWETTAEDSIQRKRLAKKKWDMDRTEENRQEYKELQRRVKREVSKAKQKAYEELYTRLDTREGEKDLYRLARQRDRDGKDVQQVRVIKDRDGRVLTSEESVQRRWKEYFEELMNEENEREKRVEGVKSVEQKVDKYRDGQKELHCLFVDLEKAYDRVPREELWYCMRKSGVAEKYVRVVQDMYERSRTVVRCAVGQTEEFNVEVGLHQGSALSPFLFAMVMDQLSEEVRQESPWTMLFADDIVICSESREQVEENLERWRFALERRGMKVSRSKTEYMCVNEREGSGTVRLQGEEVKKVLEFKYLGSTVQSNGECEKEVKKRVQAACNGWRKVSGVLCDQKISARIKGKVYRTVVRAAMLYGLETVSLRKRQESELEVAELKMLRFSLGVTRLDRIRNEYIRGTAHVGRLGDKVREARLRWFGHVQRRDTEK</sequence>
<dbReference type="InterPro" id="IPR043502">
    <property type="entry name" value="DNA/RNA_pol_sf"/>
</dbReference>
<dbReference type="Gene3D" id="3.60.10.10">
    <property type="entry name" value="Endonuclease/exonuclease/phosphatase"/>
    <property type="match status" value="1"/>
</dbReference>
<comment type="caution">
    <text evidence="5">The sequence shown here is derived from an EMBL/GenBank/DDBJ whole genome shotgun (WGS) entry which is preliminary data.</text>
</comment>
<dbReference type="PROSITE" id="PS50878">
    <property type="entry name" value="RT_POL"/>
    <property type="match status" value="1"/>
</dbReference>
<dbReference type="GO" id="GO:0004523">
    <property type="term" value="F:RNA-DNA hybrid ribonuclease activity"/>
    <property type="evidence" value="ECO:0007669"/>
    <property type="project" value="UniProtKB-EC"/>
</dbReference>
<organism evidence="5 6">
    <name type="scientific">Hemibagrus guttatus</name>
    <dbReference type="NCBI Taxonomy" id="175788"/>
    <lineage>
        <taxon>Eukaryota</taxon>
        <taxon>Metazoa</taxon>
        <taxon>Chordata</taxon>
        <taxon>Craniata</taxon>
        <taxon>Vertebrata</taxon>
        <taxon>Euteleostomi</taxon>
        <taxon>Actinopterygii</taxon>
        <taxon>Neopterygii</taxon>
        <taxon>Teleostei</taxon>
        <taxon>Ostariophysi</taxon>
        <taxon>Siluriformes</taxon>
        <taxon>Bagridae</taxon>
        <taxon>Hemibagrus</taxon>
    </lineage>
</organism>
<reference evidence="5" key="1">
    <citation type="submission" date="2023-06" db="EMBL/GenBank/DDBJ databases">
        <title>Male Hemibagrus guttatus genome.</title>
        <authorList>
            <person name="Bian C."/>
        </authorList>
    </citation>
    <scope>NUCLEOTIDE SEQUENCE</scope>
    <source>
        <strain evidence="5">Male_cb2023</strain>
        <tissue evidence="5">Muscle</tissue>
    </source>
</reference>
<keyword evidence="3" id="KW-0175">Coiled coil</keyword>
<dbReference type="Pfam" id="PF00078">
    <property type="entry name" value="RVT_1"/>
    <property type="match status" value="1"/>
</dbReference>
<comment type="similarity">
    <text evidence="1">Belongs to the beta type-B retroviral polymerase family. HERV class-II K(HML-2) pol subfamily.</text>
</comment>
<evidence type="ECO:0000313" key="6">
    <source>
        <dbReference type="Proteomes" id="UP001274896"/>
    </source>
</evidence>
<gene>
    <name evidence="5" type="ORF">QTP70_010135</name>
</gene>
<evidence type="ECO:0000256" key="3">
    <source>
        <dbReference type="SAM" id="Coils"/>
    </source>
</evidence>
<name>A0AAE0PU01_9TELE</name>
<feature type="domain" description="Reverse transcriptase" evidence="4">
    <location>
        <begin position="238"/>
        <end position="479"/>
    </location>
</feature>
<dbReference type="AlphaFoldDB" id="A0AAE0PU01"/>
<dbReference type="SUPFAM" id="SSF56672">
    <property type="entry name" value="DNA/RNA polymerases"/>
    <property type="match status" value="1"/>
</dbReference>
<dbReference type="PANTHER" id="PTHR47027:SF28">
    <property type="entry name" value="ENDONUCLEASE-REVERSE TRANSCRIPTASE"/>
    <property type="match status" value="1"/>
</dbReference>
<dbReference type="InterPro" id="IPR000477">
    <property type="entry name" value="RT_dom"/>
</dbReference>
<dbReference type="Gene3D" id="3.30.70.270">
    <property type="match status" value="1"/>
</dbReference>
<dbReference type="EC" id="3.1.26.4" evidence="2"/>
<dbReference type="EMBL" id="JAUCMX010000028">
    <property type="protein sequence ID" value="KAK3508027.1"/>
    <property type="molecule type" value="Genomic_DNA"/>
</dbReference>
<evidence type="ECO:0000256" key="1">
    <source>
        <dbReference type="ARBA" id="ARBA00010879"/>
    </source>
</evidence>
<accession>A0AAE0PU01</accession>
<keyword evidence="6" id="KW-1185">Reference proteome</keyword>
<dbReference type="CDD" id="cd01650">
    <property type="entry name" value="RT_nLTR_like"/>
    <property type="match status" value="1"/>
</dbReference>